<gene>
    <name evidence="1" type="ORF">I6G47_23240</name>
</gene>
<keyword evidence="2" id="KW-1185">Reference proteome</keyword>
<name>A0A7T2YPU5_9BURK</name>
<proteinExistence type="predicted"/>
<dbReference type="EMBL" id="CP065748">
    <property type="protein sequence ID" value="QPS79903.1"/>
    <property type="molecule type" value="Genomic_DNA"/>
</dbReference>
<dbReference type="Proteomes" id="UP000595064">
    <property type="component" value="Chromosome"/>
</dbReference>
<evidence type="ECO:0000313" key="1">
    <source>
        <dbReference type="EMBL" id="QPS79903.1"/>
    </source>
</evidence>
<reference evidence="1 2" key="1">
    <citation type="submission" date="2020-12" db="EMBL/GenBank/DDBJ databases">
        <title>FDA dAtabase for Regulatory Grade micrObial Sequences (FDA-ARGOS): Supporting development and validation of Infectious Disease Dx tests.</title>
        <authorList>
            <person name="Sproer C."/>
            <person name="Gronow S."/>
            <person name="Severitt S."/>
            <person name="Schroder I."/>
            <person name="Tallon L."/>
            <person name="Sadzewicz L."/>
            <person name="Zhao X."/>
            <person name="Boylan J."/>
            <person name="Ott S."/>
            <person name="Bowen H."/>
            <person name="Vavikolanu K."/>
            <person name="Mehta A."/>
            <person name="Aluvathingal J."/>
            <person name="Nadendla S."/>
            <person name="Lowell S."/>
            <person name="Myers T."/>
            <person name="Yan Y."/>
            <person name="Sichtig H."/>
        </authorList>
    </citation>
    <scope>NUCLEOTIDE SEQUENCE [LARGE SCALE GENOMIC DNA]</scope>
    <source>
        <strain evidence="1 2">FDAARGOS_890</strain>
    </source>
</reference>
<dbReference type="KEGG" id="dla:I6G47_23240"/>
<dbReference type="AlphaFoldDB" id="A0A7T2YPU5"/>
<protein>
    <submittedName>
        <fullName evidence="1">Uncharacterized protein</fullName>
    </submittedName>
</protein>
<dbReference type="RefSeq" id="WP_128422622.1">
    <property type="nucleotide sequence ID" value="NZ_CP065748.1"/>
</dbReference>
<evidence type="ECO:0000313" key="2">
    <source>
        <dbReference type="Proteomes" id="UP000595064"/>
    </source>
</evidence>
<sequence length="140" mass="15053">MNVYQTHAKKNANLAAALEGMSYLPPGDARPSRDYVEGLPSPDCEIEVVLRNAHSLGSEELKAAEHAFKTAMLTIFGGTYGLYDGYIASLGCTESAKDWRAKTALAHAKVQEVIAHESGEALRLGQAGGAFFQISITHKM</sequence>
<dbReference type="GeneID" id="94692657"/>
<organism evidence="1 2">
    <name type="scientific">Delftia lacustris</name>
    <dbReference type="NCBI Taxonomy" id="558537"/>
    <lineage>
        <taxon>Bacteria</taxon>
        <taxon>Pseudomonadati</taxon>
        <taxon>Pseudomonadota</taxon>
        <taxon>Betaproteobacteria</taxon>
        <taxon>Burkholderiales</taxon>
        <taxon>Comamonadaceae</taxon>
        <taxon>Delftia</taxon>
    </lineage>
</organism>
<accession>A0A7T2YPU5</accession>